<dbReference type="InterPro" id="IPR057242">
    <property type="entry name" value="PCFS4-like"/>
</dbReference>
<dbReference type="PANTHER" id="PTHR15921">
    <property type="entry name" value="PRE-MRNA CLEAVAGE COMPLEX II"/>
    <property type="match status" value="1"/>
</dbReference>
<feature type="region of interest" description="Disordered" evidence="1">
    <location>
        <begin position="643"/>
        <end position="702"/>
    </location>
</feature>
<evidence type="ECO:0000313" key="3">
    <source>
        <dbReference type="EMBL" id="KAI5064098.1"/>
    </source>
</evidence>
<dbReference type="InterPro" id="IPR006569">
    <property type="entry name" value="CID_dom"/>
</dbReference>
<dbReference type="InterPro" id="IPR047415">
    <property type="entry name" value="Pcf11_CID"/>
</dbReference>
<dbReference type="CDD" id="cd16982">
    <property type="entry name" value="CID_Pcf11"/>
    <property type="match status" value="1"/>
</dbReference>
<accession>A0A9D4UAQ7</accession>
<feature type="compositionally biased region" description="Basic and acidic residues" evidence="1">
    <location>
        <begin position="1007"/>
        <end position="1016"/>
    </location>
</feature>
<dbReference type="PROSITE" id="PS51391">
    <property type="entry name" value="CID"/>
    <property type="match status" value="1"/>
</dbReference>
<dbReference type="InterPro" id="IPR008942">
    <property type="entry name" value="ENTH_VHS"/>
</dbReference>
<feature type="compositionally biased region" description="Basic and acidic residues" evidence="1">
    <location>
        <begin position="70"/>
        <end position="83"/>
    </location>
</feature>
<dbReference type="SMART" id="SM00582">
    <property type="entry name" value="RPR"/>
    <property type="match status" value="1"/>
</dbReference>
<feature type="region of interest" description="Disordered" evidence="1">
    <location>
        <begin position="1161"/>
        <end position="1191"/>
    </location>
</feature>
<feature type="region of interest" description="Disordered" evidence="1">
    <location>
        <begin position="722"/>
        <end position="753"/>
    </location>
</feature>
<dbReference type="Pfam" id="PF23228">
    <property type="entry name" value="zf_PCFS4"/>
    <property type="match status" value="1"/>
</dbReference>
<dbReference type="Proteomes" id="UP000886520">
    <property type="component" value="Chromosome 20"/>
</dbReference>
<name>A0A9D4UAQ7_ADICA</name>
<feature type="region of interest" description="Disordered" evidence="1">
    <location>
        <begin position="338"/>
        <end position="386"/>
    </location>
</feature>
<dbReference type="GO" id="GO:0005737">
    <property type="term" value="C:cytoplasm"/>
    <property type="evidence" value="ECO:0007669"/>
    <property type="project" value="TreeGrafter"/>
</dbReference>
<dbReference type="Pfam" id="PF04818">
    <property type="entry name" value="CID"/>
    <property type="match status" value="1"/>
</dbReference>
<dbReference type="SUPFAM" id="SSF48464">
    <property type="entry name" value="ENTH/VHS domain"/>
    <property type="match status" value="1"/>
</dbReference>
<feature type="region of interest" description="Disordered" evidence="1">
    <location>
        <begin position="434"/>
        <end position="468"/>
    </location>
</feature>
<organism evidence="3 4">
    <name type="scientific">Adiantum capillus-veneris</name>
    <name type="common">Maidenhair fern</name>
    <dbReference type="NCBI Taxonomy" id="13818"/>
    <lineage>
        <taxon>Eukaryota</taxon>
        <taxon>Viridiplantae</taxon>
        <taxon>Streptophyta</taxon>
        <taxon>Embryophyta</taxon>
        <taxon>Tracheophyta</taxon>
        <taxon>Polypodiopsida</taxon>
        <taxon>Polypodiidae</taxon>
        <taxon>Polypodiales</taxon>
        <taxon>Pteridineae</taxon>
        <taxon>Pteridaceae</taxon>
        <taxon>Vittarioideae</taxon>
        <taxon>Adiantum</taxon>
    </lineage>
</organism>
<proteinExistence type="predicted"/>
<dbReference type="GO" id="GO:0005849">
    <property type="term" value="C:mRNA cleavage factor complex"/>
    <property type="evidence" value="ECO:0007669"/>
    <property type="project" value="TreeGrafter"/>
</dbReference>
<feature type="region of interest" description="Disordered" evidence="1">
    <location>
        <begin position="978"/>
        <end position="1017"/>
    </location>
</feature>
<dbReference type="PROSITE" id="PS00028">
    <property type="entry name" value="ZINC_FINGER_C2H2_1"/>
    <property type="match status" value="1"/>
</dbReference>
<feature type="compositionally biased region" description="Basic and acidic residues" evidence="1">
    <location>
        <begin position="343"/>
        <end position="373"/>
    </location>
</feature>
<dbReference type="EMBL" id="JABFUD020000020">
    <property type="protein sequence ID" value="KAI5064098.1"/>
    <property type="molecule type" value="Genomic_DNA"/>
</dbReference>
<dbReference type="OrthoDB" id="2129491at2759"/>
<feature type="compositionally biased region" description="Polar residues" evidence="1">
    <location>
        <begin position="988"/>
        <end position="1006"/>
    </location>
</feature>
<feature type="compositionally biased region" description="Basic and acidic residues" evidence="1">
    <location>
        <begin position="441"/>
        <end position="459"/>
    </location>
</feature>
<evidence type="ECO:0000259" key="2">
    <source>
        <dbReference type="PROSITE" id="PS51391"/>
    </source>
</evidence>
<feature type="compositionally biased region" description="Basic and acidic residues" evidence="1">
    <location>
        <begin position="658"/>
        <end position="678"/>
    </location>
</feature>
<dbReference type="GO" id="GO:0000993">
    <property type="term" value="F:RNA polymerase II complex binding"/>
    <property type="evidence" value="ECO:0007669"/>
    <property type="project" value="InterPro"/>
</dbReference>
<comment type="caution">
    <text evidence="3">The sequence shown here is derived from an EMBL/GenBank/DDBJ whole genome shotgun (WGS) entry which is preliminary data.</text>
</comment>
<dbReference type="GO" id="GO:0003729">
    <property type="term" value="F:mRNA binding"/>
    <property type="evidence" value="ECO:0007669"/>
    <property type="project" value="InterPro"/>
</dbReference>
<keyword evidence="4" id="KW-1185">Reference proteome</keyword>
<feature type="region of interest" description="Disordered" evidence="1">
    <location>
        <begin position="1095"/>
        <end position="1147"/>
    </location>
</feature>
<dbReference type="GO" id="GO:0031124">
    <property type="term" value="P:mRNA 3'-end processing"/>
    <property type="evidence" value="ECO:0007669"/>
    <property type="project" value="InterPro"/>
</dbReference>
<evidence type="ECO:0000256" key="1">
    <source>
        <dbReference type="SAM" id="MobiDB-lite"/>
    </source>
</evidence>
<dbReference type="GO" id="GO:0006369">
    <property type="term" value="P:termination of RNA polymerase II transcription"/>
    <property type="evidence" value="ECO:0007669"/>
    <property type="project" value="InterPro"/>
</dbReference>
<dbReference type="InterPro" id="IPR013087">
    <property type="entry name" value="Znf_C2H2_type"/>
</dbReference>
<evidence type="ECO:0000313" key="4">
    <source>
        <dbReference type="Proteomes" id="UP000886520"/>
    </source>
</evidence>
<dbReference type="Gene3D" id="1.25.40.90">
    <property type="match status" value="1"/>
</dbReference>
<feature type="region of interest" description="Disordered" evidence="1">
    <location>
        <begin position="1"/>
        <end position="83"/>
    </location>
</feature>
<feature type="compositionally biased region" description="Pro residues" evidence="1">
    <location>
        <begin position="1169"/>
        <end position="1183"/>
    </location>
</feature>
<sequence>MAGTARVNPRSAPILPSPNLPRDGNFQSPAMGMGTFPPIEQPRALQEPRRRPQHQQQQQQRSSGVKRGRGFRDEAAERERAARERAERLVMMEREHAPTMMMMPPPHMRMVAGPSGRGPGHTMYGHPYDGPSGRSATDAMYGHNLDGPPGHAHSLYSHSGHLMDGISGPAPDAGHSVYAHPGHAFDSLSVQPMDGSHLLYPRPGHPLDVIPGGMDPNNGRPFAAPSGISNSFAMDAGRRADGSGNIGKVNVFTGLGRGSRLGAPLAFDTPPVGMSRIGGTSPSLLGYDYKGDGESLGYENTVDRGLENFSLVDIQPEFNVDRRPSRLETIVEWPPQNSKRMSAKLEDRERKLEDSGSANKRSDKYVGTEKSLEKPTSMSKSIERRAEISDVAGGRIDSKVGNFRQSGRASADFKRTLSTGGLGVERRSDMSNQRIVEGQMEAERTSEKRSDAGSAKVDDRSEEDDKQMEDVGMQELVAQYKTALAELTFNSKPIITNLTIIAGENVHAARLITSAICAHILEVPVEQKLPSLYLLDSIVKNIGSEYVKHFSARLAEVFIKSYKEVDSTLHPAMQHLFRTWRVVFNMDLLRDIEAKLQITVIGAGTSSTAAATSSSVRLDSLSQQASQSIHVNPKYLEAQRHKLQQSANGPVGDIGTSDQEKRVTSDDRENIRDNRDWSRGGSSRVESVPARSGPSNGFDLPELPAQALVDGYGNIRGMRSSRVPPAAMQPNEGSDKAARNWPSSEQVEDLNRREGNLRLAESNLPEYDVLQMSKIDRSHQGNQSSTLLNGGKLSGFNQSKDLPVWHRHGPPLSEISVSSSKDQFSIGNTSHAFSSSVLEPKFLDPRSKYQDAQAGTNSSASSRDFQVFPPAAFSGLGQSNTHVAAPQSLVSHASPDRASNLGSSPSVPYVPSLKHLQKPPSLMPFSGTALQPVMPTLGSPAWQPDISSTEASEWQGQPQTVTSRQALPMTLSFLNQKMPQKQPAHAYSSASQSLMPLPQNSVSQASGDEKVSDHQPARGVPPIPAHLLESLQSLHQHLPPILGGPAKSLQFQVPSSQQGALQENVTDFSTQNTSMLAPLSYSPMNSMAYFPNNESHNDANKHVPTYLPSGAEVLPPLPSGPPPLPNPSSSPYLFQGQPAPSAISVSNPNLPASSLSLPPVYASSSLQQPPLPPLPPGPPPSTSPPVSTAPAGAPALLGNNYNSLLSSLMAKGIISAPVSASPQTGLPPCGPGSASIPSTIVAPSTSVNVVRNLEPLSTSLTADRSFLEFRQETLRNRDDAVIMSLYAALPRQCTLCGWRCLQQEDYSKHMDWHAAKKQQQSPFKKVSRRWFVSANQWVDGKEAPVSEVIPAFFSEEVAVAPEDQDELEAVPADENQITCFLCGEPFEDFFSEDTEEWMYKGAVYMKSSSDGSSQGPIVHAKCQSKAAAGLEEEVDLFDDDYPDDKRKRLLLT</sequence>
<reference evidence="3" key="1">
    <citation type="submission" date="2021-01" db="EMBL/GenBank/DDBJ databases">
        <title>Adiantum capillus-veneris genome.</title>
        <authorList>
            <person name="Fang Y."/>
            <person name="Liao Q."/>
        </authorList>
    </citation>
    <scope>NUCLEOTIDE SEQUENCE</scope>
    <source>
        <strain evidence="3">H3</strain>
        <tissue evidence="3">Leaf</tissue>
    </source>
</reference>
<feature type="compositionally biased region" description="Pro residues" evidence="1">
    <location>
        <begin position="1115"/>
        <end position="1128"/>
    </location>
</feature>
<dbReference type="FunFam" id="1.25.40.90:FF:000023">
    <property type="entry name" value="polyadenylation and cleavage factor homolog 4"/>
    <property type="match status" value="1"/>
</dbReference>
<dbReference type="InterPro" id="IPR045154">
    <property type="entry name" value="PCF11-like"/>
</dbReference>
<protein>
    <recommendedName>
        <fullName evidence="2">CID domain-containing protein</fullName>
    </recommendedName>
</protein>
<gene>
    <name evidence="3" type="ORF">GOP47_0020768</name>
</gene>
<feature type="domain" description="CID" evidence="2">
    <location>
        <begin position="472"/>
        <end position="600"/>
    </location>
</feature>
<dbReference type="PANTHER" id="PTHR15921:SF3">
    <property type="entry name" value="PRE-MRNA CLEAVAGE COMPLEX 2 PROTEIN PCF11"/>
    <property type="match status" value="1"/>
</dbReference>